<dbReference type="STRING" id="1257118.L8GVB0"/>
<dbReference type="Proteomes" id="UP000011083">
    <property type="component" value="Unassembled WGS sequence"/>
</dbReference>
<evidence type="ECO:0000313" key="11">
    <source>
        <dbReference type="Proteomes" id="UP000011083"/>
    </source>
</evidence>
<dbReference type="GO" id="GO:0005634">
    <property type="term" value="C:nucleus"/>
    <property type="evidence" value="ECO:0007669"/>
    <property type="project" value="UniProtKB-SubCell"/>
</dbReference>
<dbReference type="Pfam" id="PF00170">
    <property type="entry name" value="bZIP_1"/>
    <property type="match status" value="1"/>
</dbReference>
<dbReference type="PANTHER" id="PTHR47416:SF8">
    <property type="entry name" value="BASIC-LEUCINE ZIPPER TRANSCRIPTION FACTOR E-RELATED"/>
    <property type="match status" value="1"/>
</dbReference>
<dbReference type="EMBL" id="KB007974">
    <property type="protein sequence ID" value="ELR17124.1"/>
    <property type="molecule type" value="Genomic_DNA"/>
</dbReference>
<dbReference type="AlphaFoldDB" id="L8GVB0"/>
<dbReference type="SUPFAM" id="SSF57959">
    <property type="entry name" value="Leucine zipper domain"/>
    <property type="match status" value="1"/>
</dbReference>
<feature type="compositionally biased region" description="Low complexity" evidence="8">
    <location>
        <begin position="170"/>
        <end position="193"/>
    </location>
</feature>
<evidence type="ECO:0000256" key="7">
    <source>
        <dbReference type="SAM" id="Coils"/>
    </source>
</evidence>
<evidence type="ECO:0000256" key="1">
    <source>
        <dbReference type="ARBA" id="ARBA00004123"/>
    </source>
</evidence>
<evidence type="ECO:0000256" key="2">
    <source>
        <dbReference type="ARBA" id="ARBA00007163"/>
    </source>
</evidence>
<gene>
    <name evidence="10" type="ORF">ACA1_057800</name>
</gene>
<dbReference type="SMART" id="SM00338">
    <property type="entry name" value="BRLZ"/>
    <property type="match status" value="1"/>
</dbReference>
<feature type="region of interest" description="Disordered" evidence="8">
    <location>
        <begin position="102"/>
        <end position="221"/>
    </location>
</feature>
<reference evidence="10 11" key="1">
    <citation type="journal article" date="2013" name="Genome Biol.">
        <title>Genome of Acanthamoeba castellanii highlights extensive lateral gene transfer and early evolution of tyrosine kinase signaling.</title>
        <authorList>
            <person name="Clarke M."/>
            <person name="Lohan A.J."/>
            <person name="Liu B."/>
            <person name="Lagkouvardos I."/>
            <person name="Roy S."/>
            <person name="Zafar N."/>
            <person name="Bertelli C."/>
            <person name="Schilde C."/>
            <person name="Kianianmomeni A."/>
            <person name="Burglin T.R."/>
            <person name="Frech C."/>
            <person name="Turcotte B."/>
            <person name="Kopec K.O."/>
            <person name="Synnott J.M."/>
            <person name="Choo C."/>
            <person name="Paponov I."/>
            <person name="Finkler A."/>
            <person name="Soon Heng Tan C."/>
            <person name="Hutchins A.P."/>
            <person name="Weinmeier T."/>
            <person name="Rattei T."/>
            <person name="Chu J.S."/>
            <person name="Gimenez G."/>
            <person name="Irimia M."/>
            <person name="Rigden D.J."/>
            <person name="Fitzpatrick D.A."/>
            <person name="Lorenzo-Morales J."/>
            <person name="Bateman A."/>
            <person name="Chiu C.H."/>
            <person name="Tang P."/>
            <person name="Hegemann P."/>
            <person name="Fromm H."/>
            <person name="Raoult D."/>
            <person name="Greub G."/>
            <person name="Miranda-Saavedra D."/>
            <person name="Chen N."/>
            <person name="Nash P."/>
            <person name="Ginger M.L."/>
            <person name="Horn M."/>
            <person name="Schaap P."/>
            <person name="Caler L."/>
            <person name="Loftus B."/>
        </authorList>
    </citation>
    <scope>NUCLEOTIDE SEQUENCE [LARGE SCALE GENOMIC DNA]</scope>
    <source>
        <strain evidence="10 11">Neff</strain>
    </source>
</reference>
<evidence type="ECO:0000313" key="10">
    <source>
        <dbReference type="EMBL" id="ELR17124.1"/>
    </source>
</evidence>
<comment type="subcellular location">
    <subcellularLocation>
        <location evidence="1">Nucleus</location>
    </subcellularLocation>
</comment>
<feature type="compositionally biased region" description="Low complexity" evidence="8">
    <location>
        <begin position="124"/>
        <end position="162"/>
    </location>
</feature>
<keyword evidence="11" id="KW-1185">Reference proteome</keyword>
<evidence type="ECO:0000256" key="4">
    <source>
        <dbReference type="ARBA" id="ARBA00023125"/>
    </source>
</evidence>
<dbReference type="KEGG" id="acan:ACA1_057800"/>
<dbReference type="GO" id="GO:0003700">
    <property type="term" value="F:DNA-binding transcription factor activity"/>
    <property type="evidence" value="ECO:0007669"/>
    <property type="project" value="InterPro"/>
</dbReference>
<dbReference type="InterPro" id="IPR046347">
    <property type="entry name" value="bZIP_sf"/>
</dbReference>
<dbReference type="PROSITE" id="PS50217">
    <property type="entry name" value="BZIP"/>
    <property type="match status" value="1"/>
</dbReference>
<proteinExistence type="inferred from homology"/>
<evidence type="ECO:0000259" key="9">
    <source>
        <dbReference type="PROSITE" id="PS50217"/>
    </source>
</evidence>
<dbReference type="OrthoDB" id="20712at2759"/>
<dbReference type="CDD" id="cd14704">
    <property type="entry name" value="bZIP_HY5-like"/>
    <property type="match status" value="1"/>
</dbReference>
<keyword evidence="6" id="KW-0539">Nucleus</keyword>
<feature type="compositionally biased region" description="Low complexity" evidence="8">
    <location>
        <begin position="318"/>
        <end position="347"/>
    </location>
</feature>
<dbReference type="GeneID" id="14918469"/>
<feature type="compositionally biased region" description="Basic and acidic residues" evidence="8">
    <location>
        <begin position="305"/>
        <end position="315"/>
    </location>
</feature>
<protein>
    <submittedName>
        <fullName evidence="10">BZIP transcription factor domain containing protein</fullName>
    </submittedName>
</protein>
<feature type="coiled-coil region" evidence="7">
    <location>
        <begin position="232"/>
        <end position="259"/>
    </location>
</feature>
<dbReference type="RefSeq" id="XP_004339137.1">
    <property type="nucleotide sequence ID" value="XM_004339089.1"/>
</dbReference>
<dbReference type="VEuPathDB" id="AmoebaDB:ACA1_057800"/>
<dbReference type="PANTHER" id="PTHR47416">
    <property type="entry name" value="BASIC-LEUCINE ZIPPER TRANSCRIPTION FACTOR F-RELATED"/>
    <property type="match status" value="1"/>
</dbReference>
<feature type="domain" description="BZIP" evidence="9">
    <location>
        <begin position="214"/>
        <end position="277"/>
    </location>
</feature>
<evidence type="ECO:0000256" key="3">
    <source>
        <dbReference type="ARBA" id="ARBA00023015"/>
    </source>
</evidence>
<dbReference type="PRINTS" id="PR00041">
    <property type="entry name" value="LEUZIPPRCREB"/>
</dbReference>
<keyword evidence="3" id="KW-0805">Transcription regulation</keyword>
<dbReference type="InterPro" id="IPR004827">
    <property type="entry name" value="bZIP"/>
</dbReference>
<keyword evidence="5" id="KW-0804">Transcription</keyword>
<keyword evidence="4" id="KW-0238">DNA-binding</keyword>
<evidence type="ECO:0000256" key="5">
    <source>
        <dbReference type="ARBA" id="ARBA00023163"/>
    </source>
</evidence>
<organism evidence="10 11">
    <name type="scientific">Acanthamoeba castellanii (strain ATCC 30010 / Neff)</name>
    <dbReference type="NCBI Taxonomy" id="1257118"/>
    <lineage>
        <taxon>Eukaryota</taxon>
        <taxon>Amoebozoa</taxon>
        <taxon>Discosea</taxon>
        <taxon>Longamoebia</taxon>
        <taxon>Centramoebida</taxon>
        <taxon>Acanthamoebidae</taxon>
        <taxon>Acanthamoeba</taxon>
    </lineage>
</organism>
<evidence type="ECO:0000256" key="8">
    <source>
        <dbReference type="SAM" id="MobiDB-lite"/>
    </source>
</evidence>
<sequence length="347" mass="37296">MHRHIPSAADFMNAAPYSPAPGLSYGAPQQLGAGTRGVGAPKGFSALDSFEATSFLDAGLGTEDFFSPFLNPDFPIDISLPLQHLGDNVMQSQAPLMQVAQSQGAGVRRNPKLAAKRKLEAAAKARQPQAQQQQAQAQVQQLLPMQQQQAQPQAQQGKAPLMPMAPAPQPTTSASMRPSSSLSMSSQSLYVDSPPSGGCGDQGEDDYYGGEEPTNKRQKRLVKNRQAAQLFRKRQKQYISDLENKVAEVTNKNIALMAKVDVLVTENQLVKDQLKYLRTFVVSALEQAFPQQKYAEMQQQLGDIGLHDGPKKEQDSSAAAPAPATAANPTVISSSPSSSPAPSTEER</sequence>
<comment type="similarity">
    <text evidence="2">Belongs to the bZIP family.</text>
</comment>
<name>L8GVB0_ACACF</name>
<dbReference type="GO" id="GO:0003677">
    <property type="term" value="F:DNA binding"/>
    <property type="evidence" value="ECO:0007669"/>
    <property type="project" value="UniProtKB-KW"/>
</dbReference>
<accession>L8GVB0</accession>
<dbReference type="Gene3D" id="1.20.5.170">
    <property type="match status" value="1"/>
</dbReference>
<keyword evidence="7" id="KW-0175">Coiled coil</keyword>
<evidence type="ECO:0000256" key="6">
    <source>
        <dbReference type="ARBA" id="ARBA00023242"/>
    </source>
</evidence>
<feature type="region of interest" description="Disordered" evidence="8">
    <location>
        <begin position="303"/>
        <end position="347"/>
    </location>
</feature>